<evidence type="ECO:0000256" key="2">
    <source>
        <dbReference type="SAM" id="Phobius"/>
    </source>
</evidence>
<gene>
    <name evidence="3" type="ORF">ILT43_12635</name>
</gene>
<reference evidence="3 4" key="1">
    <citation type="submission" date="2020-12" db="EMBL/GenBank/DDBJ databases">
        <title>Sphingomonas sp.</title>
        <authorList>
            <person name="Kim M.K."/>
        </authorList>
    </citation>
    <scope>NUCLEOTIDE SEQUENCE [LARGE SCALE GENOMIC DNA]</scope>
    <source>
        <strain evidence="3 4">BT552</strain>
    </source>
</reference>
<evidence type="ECO:0000256" key="1">
    <source>
        <dbReference type="SAM" id="MobiDB-lite"/>
    </source>
</evidence>
<keyword evidence="4" id="KW-1185">Reference proteome</keyword>
<dbReference type="RefSeq" id="WP_204199316.1">
    <property type="nucleotide sequence ID" value="NZ_JAFEMC010000003.1"/>
</dbReference>
<evidence type="ECO:0000313" key="3">
    <source>
        <dbReference type="EMBL" id="MBM6577221.1"/>
    </source>
</evidence>
<name>A0ABS2D8H0_9SPHN</name>
<protein>
    <recommendedName>
        <fullName evidence="5">Cardiolipin synthase N-terminal domain-containing protein</fullName>
    </recommendedName>
</protein>
<keyword evidence="2" id="KW-0812">Transmembrane</keyword>
<feature type="transmembrane region" description="Helical" evidence="2">
    <location>
        <begin position="12"/>
        <end position="31"/>
    </location>
</feature>
<feature type="transmembrane region" description="Helical" evidence="2">
    <location>
        <begin position="43"/>
        <end position="63"/>
    </location>
</feature>
<keyword evidence="2" id="KW-1133">Transmembrane helix</keyword>
<evidence type="ECO:0008006" key="5">
    <source>
        <dbReference type="Google" id="ProtNLM"/>
    </source>
</evidence>
<dbReference type="Proteomes" id="UP000763641">
    <property type="component" value="Unassembled WGS sequence"/>
</dbReference>
<organism evidence="3 4">
    <name type="scientific">Sphingomonas longa</name>
    <dbReference type="NCBI Taxonomy" id="2778730"/>
    <lineage>
        <taxon>Bacteria</taxon>
        <taxon>Pseudomonadati</taxon>
        <taxon>Pseudomonadota</taxon>
        <taxon>Alphaproteobacteria</taxon>
        <taxon>Sphingomonadales</taxon>
        <taxon>Sphingomonadaceae</taxon>
        <taxon>Sphingomonas</taxon>
    </lineage>
</organism>
<keyword evidence="2" id="KW-0472">Membrane</keyword>
<dbReference type="EMBL" id="JAFEMC010000003">
    <property type="protein sequence ID" value="MBM6577221.1"/>
    <property type="molecule type" value="Genomic_DNA"/>
</dbReference>
<accession>A0ABS2D8H0</accession>
<evidence type="ECO:0000313" key="4">
    <source>
        <dbReference type="Proteomes" id="UP000763641"/>
    </source>
</evidence>
<sequence>MGENAPGDTILMNVLIAIAASLVLLVIGIALRKRGRLASRGAAMLWAVLTILPLFGAGALMFVRHTADMASGQTRSGVDQLPQGALTPTRQGRSA</sequence>
<feature type="region of interest" description="Disordered" evidence="1">
    <location>
        <begin position="73"/>
        <end position="95"/>
    </location>
</feature>
<proteinExistence type="predicted"/>
<comment type="caution">
    <text evidence="3">The sequence shown here is derived from an EMBL/GenBank/DDBJ whole genome shotgun (WGS) entry which is preliminary data.</text>
</comment>
<feature type="compositionally biased region" description="Polar residues" evidence="1">
    <location>
        <begin position="86"/>
        <end position="95"/>
    </location>
</feature>